<proteinExistence type="predicted"/>
<reference evidence="1" key="2">
    <citation type="submission" date="2015-07" db="EMBL/GenBank/DDBJ databases">
        <title>Plasmids, circular viruses and viroids from rat gut.</title>
        <authorList>
            <person name="Jorgensen T.J."/>
            <person name="Hansen M.A."/>
            <person name="Xu Z."/>
            <person name="Tabak M.A."/>
            <person name="Sorensen S.J."/>
            <person name="Hansen L.H."/>
        </authorList>
    </citation>
    <scope>NUCLEOTIDE SEQUENCE</scope>
    <source>
        <strain evidence="1">RGRH0051</strain>
    </source>
</reference>
<accession>A0A0H5QC34</accession>
<evidence type="ECO:0008006" key="2">
    <source>
        <dbReference type="Google" id="ProtNLM"/>
    </source>
</evidence>
<name>A0A0H5QC34_9ZZZZ</name>
<organism evidence="1">
    <name type="scientific">uncultured prokaryote</name>
    <dbReference type="NCBI Taxonomy" id="198431"/>
    <lineage>
        <taxon>unclassified sequences</taxon>
        <taxon>environmental samples</taxon>
    </lineage>
</organism>
<dbReference type="SUPFAM" id="SSF50104">
    <property type="entry name" value="Translation proteins SH3-like domain"/>
    <property type="match status" value="1"/>
</dbReference>
<dbReference type="EMBL" id="LN852742">
    <property type="protein sequence ID" value="CRY93707.1"/>
    <property type="molecule type" value="Genomic_DNA"/>
</dbReference>
<dbReference type="PROSITE" id="PS51257">
    <property type="entry name" value="PROKAR_LIPOPROTEIN"/>
    <property type="match status" value="1"/>
</dbReference>
<dbReference type="AlphaFoldDB" id="A0A0H5QC34"/>
<evidence type="ECO:0000313" key="1">
    <source>
        <dbReference type="EMBL" id="CRY93707.1"/>
    </source>
</evidence>
<reference evidence="1" key="1">
    <citation type="submission" date="2015-06" db="EMBL/GenBank/DDBJ databases">
        <authorList>
            <person name="Joergensen T."/>
        </authorList>
    </citation>
    <scope>NUCLEOTIDE SEQUENCE</scope>
    <source>
        <strain evidence="1">RGRH0051</strain>
    </source>
</reference>
<dbReference type="InterPro" id="IPR008991">
    <property type="entry name" value="Translation_prot_SH3-like_sf"/>
</dbReference>
<sequence length="187" mass="20657">MKKAIYIALLVTCVIGLSSCRGSSGQKAVKLAKEYLGKTVSGAKKSHLERYADDVAMTRERTHDFVKQPAKTAGFLKYYTDKTKPIEPDTQLNPPITIPDGRMKSFIDVVETKNEHIMAASKDRCHFKSGDYFKVVCGDFKGVVGQVVRAAGQQRIAVELNGIGYVLTAYIPSDFMEKIEDGMIEQG</sequence>
<protein>
    <recommendedName>
        <fullName evidence="2">KOW domain-containing protein</fullName>
    </recommendedName>
</protein>